<dbReference type="AlphaFoldDB" id="A0A936YP21"/>
<protein>
    <submittedName>
        <fullName evidence="1">Uncharacterized protein</fullName>
    </submittedName>
</protein>
<sequence>MAVTFPLSLASFWEAINFANRPAFTTNQYQESSMDGGGNVLVAQYGQPKWTFSVKTVPQWHSHDIPAVALVNQLVARRGTFFAYDTRRPFPKNDPKGLVLAARTITIETKGANNRSIGLQGFTASFQLSVGDMLSVTDGAGKFQLLEVSENAIANGLGKTPVFEVQPFLATWIAVGQTVTLIKPPGKFRIVPATFTGDDGSGNMGGGFSFQALSVPA</sequence>
<dbReference type="EMBL" id="JAEQNC010000010">
    <property type="protein sequence ID" value="MBL0374038.1"/>
    <property type="molecule type" value="Genomic_DNA"/>
</dbReference>
<accession>A0A936YP21</accession>
<keyword evidence="2" id="KW-1185">Reference proteome</keyword>
<evidence type="ECO:0000313" key="1">
    <source>
        <dbReference type="EMBL" id="MBL0374038.1"/>
    </source>
</evidence>
<comment type="caution">
    <text evidence="1">The sequence shown here is derived from an EMBL/GenBank/DDBJ whole genome shotgun (WGS) entry which is preliminary data.</text>
</comment>
<evidence type="ECO:0000313" key="2">
    <source>
        <dbReference type="Proteomes" id="UP000633219"/>
    </source>
</evidence>
<name>A0A936YP21_9HYPH</name>
<reference evidence="1" key="1">
    <citation type="submission" date="2021-01" db="EMBL/GenBank/DDBJ databases">
        <title>Rhizobium sp. strain KVB221 16S ribosomal RNA gene Genome sequencing and assembly.</title>
        <authorList>
            <person name="Kang M."/>
        </authorList>
    </citation>
    <scope>NUCLEOTIDE SEQUENCE</scope>
    <source>
        <strain evidence="1">KVB221</strain>
    </source>
</reference>
<dbReference type="Proteomes" id="UP000633219">
    <property type="component" value="Unassembled WGS sequence"/>
</dbReference>
<organism evidence="1 2">
    <name type="scientific">Rhizobium setariae</name>
    <dbReference type="NCBI Taxonomy" id="2801340"/>
    <lineage>
        <taxon>Bacteria</taxon>
        <taxon>Pseudomonadati</taxon>
        <taxon>Pseudomonadota</taxon>
        <taxon>Alphaproteobacteria</taxon>
        <taxon>Hyphomicrobiales</taxon>
        <taxon>Rhizobiaceae</taxon>
        <taxon>Rhizobium/Agrobacterium group</taxon>
        <taxon>Rhizobium</taxon>
    </lineage>
</organism>
<proteinExistence type="predicted"/>
<dbReference type="RefSeq" id="WP_201661584.1">
    <property type="nucleotide sequence ID" value="NZ_JAEQNC010000010.1"/>
</dbReference>
<gene>
    <name evidence="1" type="ORF">JJB09_18615</name>
</gene>